<dbReference type="Pfam" id="PF13180">
    <property type="entry name" value="PDZ_2"/>
    <property type="match status" value="1"/>
</dbReference>
<dbReference type="GO" id="GO:0006508">
    <property type="term" value="P:proteolysis"/>
    <property type="evidence" value="ECO:0007669"/>
    <property type="project" value="UniProtKB-KW"/>
</dbReference>
<dbReference type="SMART" id="SM00228">
    <property type="entry name" value="PDZ"/>
    <property type="match status" value="1"/>
</dbReference>
<dbReference type="InterPro" id="IPR001940">
    <property type="entry name" value="Peptidase_S1C"/>
</dbReference>
<dbReference type="InterPro" id="IPR009003">
    <property type="entry name" value="Peptidase_S1_PA"/>
</dbReference>
<dbReference type="PANTHER" id="PTHR47389">
    <property type="entry name" value="OS09G0436400 PROTEIN"/>
    <property type="match status" value="1"/>
</dbReference>
<dbReference type="Proteomes" id="UP001237642">
    <property type="component" value="Unassembled WGS sequence"/>
</dbReference>
<name>A0AAD8HAE0_9APIA</name>
<dbReference type="InterPro" id="IPR043504">
    <property type="entry name" value="Peptidase_S1_PA_chymotrypsin"/>
</dbReference>
<keyword evidence="3" id="KW-0645">Protease</keyword>
<protein>
    <submittedName>
        <fullName evidence="3">Protease Do-like 14-like protein</fullName>
    </submittedName>
</protein>
<reference evidence="3" key="1">
    <citation type="submission" date="2023-02" db="EMBL/GenBank/DDBJ databases">
        <title>Genome of toxic invasive species Heracleum sosnowskyi carries increased number of genes despite the absence of recent whole-genome duplications.</title>
        <authorList>
            <person name="Schelkunov M."/>
            <person name="Shtratnikova V."/>
            <person name="Makarenko M."/>
            <person name="Klepikova A."/>
            <person name="Omelchenko D."/>
            <person name="Novikova G."/>
            <person name="Obukhova E."/>
            <person name="Bogdanov V."/>
            <person name="Penin A."/>
            <person name="Logacheva M."/>
        </authorList>
    </citation>
    <scope>NUCLEOTIDE SEQUENCE</scope>
    <source>
        <strain evidence="3">Hsosn_3</strain>
        <tissue evidence="3">Leaf</tissue>
    </source>
</reference>
<dbReference type="PRINTS" id="PR00834">
    <property type="entry name" value="PROTEASES2C"/>
</dbReference>
<feature type="domain" description="PDZ" evidence="2">
    <location>
        <begin position="306"/>
        <end position="375"/>
    </location>
</feature>
<dbReference type="InterPro" id="IPR036034">
    <property type="entry name" value="PDZ_sf"/>
</dbReference>
<comment type="caution">
    <text evidence="3">The sequence shown here is derived from an EMBL/GenBank/DDBJ whole genome shotgun (WGS) entry which is preliminary data.</text>
</comment>
<comment type="similarity">
    <text evidence="1">Belongs to the peptidase S1C family.</text>
</comment>
<dbReference type="AlphaFoldDB" id="A0AAD8HAE0"/>
<keyword evidence="4" id="KW-1185">Reference proteome</keyword>
<dbReference type="Pfam" id="PF13365">
    <property type="entry name" value="Trypsin_2"/>
    <property type="match status" value="1"/>
</dbReference>
<evidence type="ECO:0000313" key="4">
    <source>
        <dbReference type="Proteomes" id="UP001237642"/>
    </source>
</evidence>
<gene>
    <name evidence="3" type="ORF">POM88_038452</name>
</gene>
<dbReference type="PANTHER" id="PTHR47389:SF4">
    <property type="entry name" value="OS09G0436400 PROTEIN"/>
    <property type="match status" value="1"/>
</dbReference>
<keyword evidence="3" id="KW-0378">Hydrolase</keyword>
<dbReference type="InterPro" id="IPR001478">
    <property type="entry name" value="PDZ"/>
</dbReference>
<dbReference type="SUPFAM" id="SSF50494">
    <property type="entry name" value="Trypsin-like serine proteases"/>
    <property type="match status" value="1"/>
</dbReference>
<sequence>MQELGGKRKTVWERQPLDEDISPSEINYIHNLASKRPKYKDTDCNSDLDVYTKIALLKVSPSVVGLVSYSGDEEINQGAGTIIESDHNGNIVLTSANLIRRIRRLRRPTCEQFVENNLLENLKVTVYTCEGTGYNGEVVAHDFHYNLAAIRFNSETPLATATLAHVDDSVSIASVPQSFQLRAHSRSYNLVPGDKVIALGRYFAKDFDIMAAYGEYCLERADSEYDCRELFTANCITTRSGDGGPLINYNGEVIGITYYDFGLKPWMPINIVRLWWQHHKRFGEYRRPALGIEATNLYAADVCIIERLKLKFPTMCKGVFIEKVVSGSSADLAGIRANDVIVQCGGKTVQGFLEFFETIWDKVGSLVELVVIRPGSITHLHLKMHVEAITDCLNRWPLRDYK</sequence>
<evidence type="ECO:0000259" key="2">
    <source>
        <dbReference type="SMART" id="SM00228"/>
    </source>
</evidence>
<reference evidence="3" key="2">
    <citation type="submission" date="2023-05" db="EMBL/GenBank/DDBJ databases">
        <authorList>
            <person name="Schelkunov M.I."/>
        </authorList>
    </citation>
    <scope>NUCLEOTIDE SEQUENCE</scope>
    <source>
        <strain evidence="3">Hsosn_3</strain>
        <tissue evidence="3">Leaf</tissue>
    </source>
</reference>
<dbReference type="SUPFAM" id="SSF50156">
    <property type="entry name" value="PDZ domain-like"/>
    <property type="match status" value="1"/>
</dbReference>
<dbReference type="Gene3D" id="2.40.10.10">
    <property type="entry name" value="Trypsin-like serine proteases"/>
    <property type="match status" value="2"/>
</dbReference>
<dbReference type="EMBL" id="JAUIZM010000009">
    <property type="protein sequence ID" value="KAK1362891.1"/>
    <property type="molecule type" value="Genomic_DNA"/>
</dbReference>
<accession>A0AAD8HAE0</accession>
<proteinExistence type="inferred from homology"/>
<dbReference type="Gene3D" id="2.30.42.10">
    <property type="match status" value="1"/>
</dbReference>
<organism evidence="3 4">
    <name type="scientific">Heracleum sosnowskyi</name>
    <dbReference type="NCBI Taxonomy" id="360622"/>
    <lineage>
        <taxon>Eukaryota</taxon>
        <taxon>Viridiplantae</taxon>
        <taxon>Streptophyta</taxon>
        <taxon>Embryophyta</taxon>
        <taxon>Tracheophyta</taxon>
        <taxon>Spermatophyta</taxon>
        <taxon>Magnoliopsida</taxon>
        <taxon>eudicotyledons</taxon>
        <taxon>Gunneridae</taxon>
        <taxon>Pentapetalae</taxon>
        <taxon>asterids</taxon>
        <taxon>campanulids</taxon>
        <taxon>Apiales</taxon>
        <taxon>Apiaceae</taxon>
        <taxon>Apioideae</taxon>
        <taxon>apioid superclade</taxon>
        <taxon>Tordylieae</taxon>
        <taxon>Tordyliinae</taxon>
        <taxon>Heracleum</taxon>
    </lineage>
</organism>
<evidence type="ECO:0000256" key="1">
    <source>
        <dbReference type="ARBA" id="ARBA00010541"/>
    </source>
</evidence>
<dbReference type="GO" id="GO:0004252">
    <property type="term" value="F:serine-type endopeptidase activity"/>
    <property type="evidence" value="ECO:0007669"/>
    <property type="project" value="InterPro"/>
</dbReference>
<evidence type="ECO:0000313" key="3">
    <source>
        <dbReference type="EMBL" id="KAK1362891.1"/>
    </source>
</evidence>